<proteinExistence type="predicted"/>
<keyword evidence="3" id="KW-1185">Reference proteome</keyword>
<comment type="caution">
    <text evidence="2">The sequence shown here is derived from an EMBL/GenBank/DDBJ whole genome shotgun (WGS) entry which is preliminary data.</text>
</comment>
<reference evidence="2 3" key="1">
    <citation type="journal article" date="2018" name="Nat. Genet.">
        <title>The Rosa genome provides new insights in the design of modern roses.</title>
        <authorList>
            <person name="Bendahmane M."/>
        </authorList>
    </citation>
    <scope>NUCLEOTIDE SEQUENCE [LARGE SCALE GENOMIC DNA]</scope>
    <source>
        <strain evidence="3">cv. Old Blush</strain>
    </source>
</reference>
<feature type="transmembrane region" description="Helical" evidence="1">
    <location>
        <begin position="446"/>
        <end position="467"/>
    </location>
</feature>
<gene>
    <name evidence="2" type="ORF">RchiOBHm_Chr4g0390801</name>
</gene>
<dbReference type="PANTHER" id="PTHR31170:SF17">
    <property type="match status" value="1"/>
</dbReference>
<sequence length="473" mass="55219">MSANHRSGRDHTVIDILDGSEKSTNCIFRVPNVLWRQNPKAYTPDVVSIGPFHHHLEKRGKKEGQGGKKGNGEKYFQLMERVKTRYLNEILAGMQNMTMEELTAKVIELSDQKNEGGFEQRARNFYAEPLHFSSEEFIKMMIVDGCFLIQLFRKCDDPKLRALYDPVFNMDCMFHFLCHDILLLENQLPWFVIHILYDLTHDIYPNQPSLSFRVLKAFSMLPSLRQGCSSYSKHLRQNNCHLHILDLIRSSIVVPLRTSNPEEHEVDSGNKHKGNNEVVHEAIIDPDLHQIRTATELSKSDIKFKMAKKESIMDIRFKKGTWFRNGILEIPQLNVGMSSETLFRNLIAIEQCYHGYSNEITSYAIFMDNLISSKEDMELLCKKKVIGNLMSDEDGCKFFSNLYKDIPHNKFYYVELCKEVNDRYNMRWYTWLALLKFEKFSNPWKVLAFVVAIIALTLTAWSQTNLIRINWHK</sequence>
<dbReference type="OrthoDB" id="1166189at2759"/>
<accession>A0A2P6QQA6</accession>
<keyword evidence="1" id="KW-0812">Transmembrane</keyword>
<dbReference type="AlphaFoldDB" id="A0A2P6QQA6"/>
<evidence type="ECO:0000256" key="1">
    <source>
        <dbReference type="SAM" id="Phobius"/>
    </source>
</evidence>
<dbReference type="PANTHER" id="PTHR31170">
    <property type="entry name" value="BNAC04G53230D PROTEIN"/>
    <property type="match status" value="1"/>
</dbReference>
<dbReference type="OMA" id="LIRINWH"/>
<organism evidence="2 3">
    <name type="scientific">Rosa chinensis</name>
    <name type="common">China rose</name>
    <dbReference type="NCBI Taxonomy" id="74649"/>
    <lineage>
        <taxon>Eukaryota</taxon>
        <taxon>Viridiplantae</taxon>
        <taxon>Streptophyta</taxon>
        <taxon>Embryophyta</taxon>
        <taxon>Tracheophyta</taxon>
        <taxon>Spermatophyta</taxon>
        <taxon>Magnoliopsida</taxon>
        <taxon>eudicotyledons</taxon>
        <taxon>Gunneridae</taxon>
        <taxon>Pentapetalae</taxon>
        <taxon>rosids</taxon>
        <taxon>fabids</taxon>
        <taxon>Rosales</taxon>
        <taxon>Rosaceae</taxon>
        <taxon>Rosoideae</taxon>
        <taxon>Rosoideae incertae sedis</taxon>
        <taxon>Rosa</taxon>
    </lineage>
</organism>
<evidence type="ECO:0000313" key="3">
    <source>
        <dbReference type="Proteomes" id="UP000238479"/>
    </source>
</evidence>
<dbReference type="STRING" id="74649.A0A2P6QQA6"/>
<keyword evidence="1" id="KW-0472">Membrane</keyword>
<keyword evidence="1" id="KW-1133">Transmembrane helix</keyword>
<dbReference type="Gramene" id="PRQ36374">
    <property type="protein sequence ID" value="PRQ36374"/>
    <property type="gene ID" value="RchiOBHm_Chr4g0390801"/>
</dbReference>
<evidence type="ECO:0000313" key="2">
    <source>
        <dbReference type="EMBL" id="PRQ36374.1"/>
    </source>
</evidence>
<dbReference type="Proteomes" id="UP000238479">
    <property type="component" value="Chromosome 4"/>
</dbReference>
<dbReference type="EMBL" id="PDCK01000042">
    <property type="protein sequence ID" value="PRQ36374.1"/>
    <property type="molecule type" value="Genomic_DNA"/>
</dbReference>
<dbReference type="InterPro" id="IPR004158">
    <property type="entry name" value="DUF247_pln"/>
</dbReference>
<name>A0A2P6QQA6_ROSCH</name>
<protein>
    <submittedName>
        <fullName evidence="2">Uncharacterized protein</fullName>
    </submittedName>
</protein>
<dbReference type="Pfam" id="PF03140">
    <property type="entry name" value="DUF247"/>
    <property type="match status" value="1"/>
</dbReference>